<name>A0AAV7PEZ8_PLEWA</name>
<protein>
    <submittedName>
        <fullName evidence="2">Uncharacterized protein</fullName>
    </submittedName>
</protein>
<dbReference type="AlphaFoldDB" id="A0AAV7PEZ8"/>
<gene>
    <name evidence="2" type="ORF">NDU88_003836</name>
</gene>
<accession>A0AAV7PEZ8</accession>
<sequence length="101" mass="10984">MPCGAATQAQLGTSKLHASRHSKGLVDRSGSRSQTLPQHSSDHFSSEEFSWCCMSPLTAVAKTTQERHFIGVRIALGYRIPQNSGSPADELSKSMPHQPCF</sequence>
<reference evidence="2" key="1">
    <citation type="journal article" date="2022" name="bioRxiv">
        <title>Sequencing and chromosome-scale assembly of the giantPleurodeles waltlgenome.</title>
        <authorList>
            <person name="Brown T."/>
            <person name="Elewa A."/>
            <person name="Iarovenko S."/>
            <person name="Subramanian E."/>
            <person name="Araus A.J."/>
            <person name="Petzold A."/>
            <person name="Susuki M."/>
            <person name="Suzuki K.-i.T."/>
            <person name="Hayashi T."/>
            <person name="Toyoda A."/>
            <person name="Oliveira C."/>
            <person name="Osipova E."/>
            <person name="Leigh N.D."/>
            <person name="Simon A."/>
            <person name="Yun M.H."/>
        </authorList>
    </citation>
    <scope>NUCLEOTIDE SEQUENCE</scope>
    <source>
        <strain evidence="2">20211129_DDA</strain>
        <tissue evidence="2">Liver</tissue>
    </source>
</reference>
<proteinExistence type="predicted"/>
<comment type="caution">
    <text evidence="2">The sequence shown here is derived from an EMBL/GenBank/DDBJ whole genome shotgun (WGS) entry which is preliminary data.</text>
</comment>
<evidence type="ECO:0000256" key="1">
    <source>
        <dbReference type="SAM" id="MobiDB-lite"/>
    </source>
</evidence>
<feature type="region of interest" description="Disordered" evidence="1">
    <location>
        <begin position="82"/>
        <end position="101"/>
    </location>
</feature>
<evidence type="ECO:0000313" key="3">
    <source>
        <dbReference type="Proteomes" id="UP001066276"/>
    </source>
</evidence>
<dbReference type="EMBL" id="JANPWB010000011">
    <property type="protein sequence ID" value="KAJ1125404.1"/>
    <property type="molecule type" value="Genomic_DNA"/>
</dbReference>
<feature type="region of interest" description="Disordered" evidence="1">
    <location>
        <begin position="1"/>
        <end position="43"/>
    </location>
</feature>
<dbReference type="Proteomes" id="UP001066276">
    <property type="component" value="Chromosome 7"/>
</dbReference>
<keyword evidence="3" id="KW-1185">Reference proteome</keyword>
<evidence type="ECO:0000313" key="2">
    <source>
        <dbReference type="EMBL" id="KAJ1125404.1"/>
    </source>
</evidence>
<organism evidence="2 3">
    <name type="scientific">Pleurodeles waltl</name>
    <name type="common">Iberian ribbed newt</name>
    <dbReference type="NCBI Taxonomy" id="8319"/>
    <lineage>
        <taxon>Eukaryota</taxon>
        <taxon>Metazoa</taxon>
        <taxon>Chordata</taxon>
        <taxon>Craniata</taxon>
        <taxon>Vertebrata</taxon>
        <taxon>Euteleostomi</taxon>
        <taxon>Amphibia</taxon>
        <taxon>Batrachia</taxon>
        <taxon>Caudata</taxon>
        <taxon>Salamandroidea</taxon>
        <taxon>Salamandridae</taxon>
        <taxon>Pleurodelinae</taxon>
        <taxon>Pleurodeles</taxon>
    </lineage>
</organism>